<dbReference type="EMBL" id="JBDGHN010000005">
    <property type="protein sequence ID" value="MEN2751854.1"/>
    <property type="molecule type" value="Genomic_DNA"/>
</dbReference>
<feature type="binding site" evidence="4">
    <location>
        <begin position="34"/>
        <end position="41"/>
    </location>
    <ligand>
        <name>ATP</name>
        <dbReference type="ChEBI" id="CHEBI:30616"/>
    </ligand>
</feature>
<keyword evidence="8" id="KW-1185">Reference proteome</keyword>
<evidence type="ECO:0000256" key="4">
    <source>
        <dbReference type="HAMAP-Rule" id="MF_00636"/>
    </source>
</evidence>
<dbReference type="NCBIfam" id="NF003828">
    <property type="entry name" value="PRK05416.1"/>
    <property type="match status" value="1"/>
</dbReference>
<dbReference type="InterPro" id="IPR053930">
    <property type="entry name" value="RapZ-like_N"/>
</dbReference>
<reference evidence="7 8" key="1">
    <citation type="submission" date="2024-05" db="EMBL/GenBank/DDBJ databases">
        <authorList>
            <person name="Kim H.-Y."/>
            <person name="Kim E."/>
            <person name="Cai Y."/>
            <person name="Yang S.-M."/>
            <person name="Lee W."/>
        </authorList>
    </citation>
    <scope>NUCLEOTIDE SEQUENCE [LARGE SCALE GENOMIC DNA]</scope>
    <source>
        <strain evidence="7 8">FBL11</strain>
    </source>
</reference>
<evidence type="ECO:0000256" key="2">
    <source>
        <dbReference type="ARBA" id="ARBA00022840"/>
    </source>
</evidence>
<accession>A0ABU9X8X2</accession>
<dbReference type="SUPFAM" id="SSF52540">
    <property type="entry name" value="P-loop containing nucleoside triphosphate hydrolases"/>
    <property type="match status" value="1"/>
</dbReference>
<gene>
    <name evidence="7" type="primary">rapZ</name>
    <name evidence="7" type="ORF">AAIR29_09435</name>
</gene>
<feature type="domain" description="RapZ-like N-terminal" evidence="5">
    <location>
        <begin position="28"/>
        <end position="194"/>
    </location>
</feature>
<evidence type="ECO:0000313" key="7">
    <source>
        <dbReference type="EMBL" id="MEN2751854.1"/>
    </source>
</evidence>
<name>A0ABU9X8X2_9GAMM</name>
<keyword evidence="3 4" id="KW-0342">GTP-binding</keyword>
<evidence type="ECO:0000259" key="6">
    <source>
        <dbReference type="Pfam" id="PF22740"/>
    </source>
</evidence>
<evidence type="ECO:0000313" key="8">
    <source>
        <dbReference type="Proteomes" id="UP001461960"/>
    </source>
</evidence>
<proteinExistence type="inferred from homology"/>
<feature type="binding site" evidence="4">
    <location>
        <begin position="84"/>
        <end position="87"/>
    </location>
    <ligand>
        <name>GTP</name>
        <dbReference type="ChEBI" id="CHEBI:37565"/>
    </ligand>
</feature>
<dbReference type="HAMAP" id="MF_00636">
    <property type="entry name" value="RapZ_like"/>
    <property type="match status" value="1"/>
</dbReference>
<dbReference type="PANTHER" id="PTHR30448">
    <property type="entry name" value="RNASE ADAPTER PROTEIN RAPZ"/>
    <property type="match status" value="1"/>
</dbReference>
<dbReference type="InterPro" id="IPR053931">
    <property type="entry name" value="RapZ_C"/>
</dbReference>
<sequence length="322" mass="36105">MEAIGTNQDNKVTSGPVLTDKSQDDSVSILVVSGRSGSGKTSVLNILEDLGYYSIDNLPLSLVPSAVDKLVGESSIRRIALGVDIRTPRADLSNFASIHKMLKQTYGEQTVKVIYVTAQDTILVARFNATRRVHPLMAQEYESSTYPTYNLPAAIKKEEELLEPIASYADIKIDTSKLNIHQLKERLRDHIGADNKIVINLLSFGFKYGSPIDADFIFDVRILPNPHWNPELRTATGLDPEVDKFFADYPEVAEMTDDIAKFLDRWLPDFLHNNRHTVTVAIGCTGGKHRSVFITDKLQRYLAKSLPQGLVVAAKHREKRRW</sequence>
<evidence type="ECO:0000256" key="3">
    <source>
        <dbReference type="ARBA" id="ARBA00023134"/>
    </source>
</evidence>
<dbReference type="PIRSF" id="PIRSF005052">
    <property type="entry name" value="P-loopkin"/>
    <property type="match status" value="1"/>
</dbReference>
<dbReference type="InterPro" id="IPR005337">
    <property type="entry name" value="RapZ-like"/>
</dbReference>
<feature type="domain" description="RapZ C-terminal" evidence="6">
    <location>
        <begin position="198"/>
        <end position="318"/>
    </location>
</feature>
<dbReference type="PANTHER" id="PTHR30448:SF0">
    <property type="entry name" value="RNASE ADAPTER PROTEIN RAPZ"/>
    <property type="match status" value="1"/>
</dbReference>
<evidence type="ECO:0000259" key="5">
    <source>
        <dbReference type="Pfam" id="PF03668"/>
    </source>
</evidence>
<dbReference type="Proteomes" id="UP001461960">
    <property type="component" value="Unassembled WGS sequence"/>
</dbReference>
<keyword evidence="1 4" id="KW-0547">Nucleotide-binding</keyword>
<dbReference type="Pfam" id="PF22740">
    <property type="entry name" value="PapZ_C"/>
    <property type="match status" value="1"/>
</dbReference>
<comment type="caution">
    <text evidence="7">The sequence shown here is derived from an EMBL/GenBank/DDBJ whole genome shotgun (WGS) entry which is preliminary data.</text>
</comment>
<organism evidence="7 8">
    <name type="scientific">Psychrobacter saeujeotis</name>
    <dbReference type="NCBI Taxonomy" id="3143436"/>
    <lineage>
        <taxon>Bacteria</taxon>
        <taxon>Pseudomonadati</taxon>
        <taxon>Pseudomonadota</taxon>
        <taxon>Gammaproteobacteria</taxon>
        <taxon>Moraxellales</taxon>
        <taxon>Moraxellaceae</taxon>
        <taxon>Psychrobacter</taxon>
    </lineage>
</organism>
<protein>
    <submittedName>
        <fullName evidence="7">RNase adapter RapZ</fullName>
    </submittedName>
</protein>
<keyword evidence="2 4" id="KW-0067">ATP-binding</keyword>
<dbReference type="Pfam" id="PF03668">
    <property type="entry name" value="RapZ-like_N"/>
    <property type="match status" value="1"/>
</dbReference>
<dbReference type="InterPro" id="IPR027417">
    <property type="entry name" value="P-loop_NTPase"/>
</dbReference>
<evidence type="ECO:0000256" key="1">
    <source>
        <dbReference type="ARBA" id="ARBA00022741"/>
    </source>
</evidence>